<dbReference type="Proteomes" id="UP001549098">
    <property type="component" value="Unassembled WGS sequence"/>
</dbReference>
<evidence type="ECO:0000313" key="6">
    <source>
        <dbReference type="Proteomes" id="UP001549098"/>
    </source>
</evidence>
<dbReference type="PANTHER" id="PTHR45339:SF1">
    <property type="entry name" value="HYBRID SIGNAL TRANSDUCTION HISTIDINE KINASE J"/>
    <property type="match status" value="1"/>
</dbReference>
<dbReference type="SUPFAM" id="SSF52172">
    <property type="entry name" value="CheY-like"/>
    <property type="match status" value="1"/>
</dbReference>
<organism evidence="5 6">
    <name type="scientific">Paenibacillus favisporus</name>
    <dbReference type="NCBI Taxonomy" id="221028"/>
    <lineage>
        <taxon>Bacteria</taxon>
        <taxon>Bacillati</taxon>
        <taxon>Bacillota</taxon>
        <taxon>Bacilli</taxon>
        <taxon>Bacillales</taxon>
        <taxon>Paenibacillaceae</taxon>
        <taxon>Paenibacillus</taxon>
    </lineage>
</organism>
<dbReference type="InterPro" id="IPR001789">
    <property type="entry name" value="Sig_transdc_resp-reg_receiver"/>
</dbReference>
<dbReference type="SMART" id="SM00448">
    <property type="entry name" value="REC"/>
    <property type="match status" value="1"/>
</dbReference>
<keyword evidence="2" id="KW-0902">Two-component regulatory system</keyword>
<name>A0ABV2EZF0_9BACL</name>
<evidence type="ECO:0000259" key="4">
    <source>
        <dbReference type="PROSITE" id="PS50110"/>
    </source>
</evidence>
<dbReference type="InterPro" id="IPR011006">
    <property type="entry name" value="CheY-like_superfamily"/>
</dbReference>
<sequence length="128" mass="14298">MTILVVDDHEIDRTVLVRILQKLGYTADIATNGLEAVALVKSKPYQLVFMDIHMPDMDGITAASEILSSTPSPPLLIAVTGDGYKRKRCIELGMVDFIEKPIGIQRIRQSIDSLSLFPWPDREILTDM</sequence>
<feature type="domain" description="Response regulatory" evidence="4">
    <location>
        <begin position="2"/>
        <end position="115"/>
    </location>
</feature>
<reference evidence="5 6" key="1">
    <citation type="submission" date="2024-06" db="EMBL/GenBank/DDBJ databases">
        <title>Genomic Encyclopedia of Type Strains, Phase IV (KMG-IV): sequencing the most valuable type-strain genomes for metagenomic binning, comparative biology and taxonomic classification.</title>
        <authorList>
            <person name="Goeker M."/>
        </authorList>
    </citation>
    <scope>NUCLEOTIDE SEQUENCE [LARGE SCALE GENOMIC DNA]</scope>
    <source>
        <strain evidence="5 6">DSM 17253</strain>
    </source>
</reference>
<keyword evidence="1 3" id="KW-0597">Phosphoprotein</keyword>
<protein>
    <submittedName>
        <fullName evidence="5">CheY-like chemotaxis protein</fullName>
    </submittedName>
</protein>
<evidence type="ECO:0000313" key="5">
    <source>
        <dbReference type="EMBL" id="MET3544884.1"/>
    </source>
</evidence>
<proteinExistence type="predicted"/>
<evidence type="ECO:0000256" key="2">
    <source>
        <dbReference type="ARBA" id="ARBA00023012"/>
    </source>
</evidence>
<dbReference type="RefSeq" id="WP_354495514.1">
    <property type="nucleotide sequence ID" value="NZ_JBEPLV010000001.1"/>
</dbReference>
<dbReference type="Pfam" id="PF00072">
    <property type="entry name" value="Response_reg"/>
    <property type="match status" value="1"/>
</dbReference>
<dbReference type="EMBL" id="JBEPLV010000001">
    <property type="protein sequence ID" value="MET3544884.1"/>
    <property type="molecule type" value="Genomic_DNA"/>
</dbReference>
<accession>A0ABV2EZF0</accession>
<evidence type="ECO:0000256" key="1">
    <source>
        <dbReference type="ARBA" id="ARBA00022553"/>
    </source>
</evidence>
<dbReference type="PANTHER" id="PTHR45339">
    <property type="entry name" value="HYBRID SIGNAL TRANSDUCTION HISTIDINE KINASE J"/>
    <property type="match status" value="1"/>
</dbReference>
<feature type="modified residue" description="4-aspartylphosphate" evidence="3">
    <location>
        <position position="51"/>
    </location>
</feature>
<gene>
    <name evidence="5" type="ORF">ABID47_001478</name>
</gene>
<comment type="caution">
    <text evidence="5">The sequence shown here is derived from an EMBL/GenBank/DDBJ whole genome shotgun (WGS) entry which is preliminary data.</text>
</comment>
<dbReference type="PROSITE" id="PS50110">
    <property type="entry name" value="RESPONSE_REGULATORY"/>
    <property type="match status" value="1"/>
</dbReference>
<evidence type="ECO:0000256" key="3">
    <source>
        <dbReference type="PROSITE-ProRule" id="PRU00169"/>
    </source>
</evidence>
<keyword evidence="6" id="KW-1185">Reference proteome</keyword>
<dbReference type="Gene3D" id="3.40.50.2300">
    <property type="match status" value="1"/>
</dbReference>
<dbReference type="CDD" id="cd17546">
    <property type="entry name" value="REC_hyHK_CKI1_RcsC-like"/>
    <property type="match status" value="1"/>
</dbReference>